<dbReference type="AlphaFoldDB" id="A0A7W6NWK0"/>
<protein>
    <submittedName>
        <fullName evidence="1">Uncharacterized protein</fullName>
    </submittedName>
</protein>
<proteinExistence type="predicted"/>
<accession>A0A7W6NWK0</accession>
<name>A0A7W6NWK0_9SPHN</name>
<dbReference type="Proteomes" id="UP000557392">
    <property type="component" value="Unassembled WGS sequence"/>
</dbReference>
<keyword evidence="2" id="KW-1185">Reference proteome</keyword>
<gene>
    <name evidence="1" type="ORF">GGR46_002256</name>
</gene>
<evidence type="ECO:0000313" key="2">
    <source>
        <dbReference type="Proteomes" id="UP000557392"/>
    </source>
</evidence>
<organism evidence="1 2">
    <name type="scientific">Sphingomonas kyeonggiensis</name>
    <dbReference type="NCBI Taxonomy" id="1268553"/>
    <lineage>
        <taxon>Bacteria</taxon>
        <taxon>Pseudomonadati</taxon>
        <taxon>Pseudomonadota</taxon>
        <taxon>Alphaproteobacteria</taxon>
        <taxon>Sphingomonadales</taxon>
        <taxon>Sphingomonadaceae</taxon>
        <taxon>Sphingomonas</taxon>
    </lineage>
</organism>
<sequence>MRFDIVGEPSAALVCRLVGLVAQHDLEAPDLEIRTVAGCMEMRLEIGEMGGAVGAILAQKMARCIGVEAVALDGVPV</sequence>
<reference evidence="1 2" key="1">
    <citation type="submission" date="2020-08" db="EMBL/GenBank/DDBJ databases">
        <title>Genomic Encyclopedia of Type Strains, Phase IV (KMG-IV): sequencing the most valuable type-strain genomes for metagenomic binning, comparative biology and taxonomic classification.</title>
        <authorList>
            <person name="Goeker M."/>
        </authorList>
    </citation>
    <scope>NUCLEOTIDE SEQUENCE [LARGE SCALE GENOMIC DNA]</scope>
    <source>
        <strain evidence="1 2">DSM 101806</strain>
    </source>
</reference>
<dbReference type="RefSeq" id="WP_183997681.1">
    <property type="nucleotide sequence ID" value="NZ_JACIEH010000002.1"/>
</dbReference>
<dbReference type="EMBL" id="JACIEH010000002">
    <property type="protein sequence ID" value="MBB4098692.1"/>
    <property type="molecule type" value="Genomic_DNA"/>
</dbReference>
<comment type="caution">
    <text evidence="1">The sequence shown here is derived from an EMBL/GenBank/DDBJ whole genome shotgun (WGS) entry which is preliminary data.</text>
</comment>
<evidence type="ECO:0000313" key="1">
    <source>
        <dbReference type="EMBL" id="MBB4098692.1"/>
    </source>
</evidence>